<dbReference type="EMBL" id="FQZE01000027">
    <property type="protein sequence ID" value="SHJ72695.1"/>
    <property type="molecule type" value="Genomic_DNA"/>
</dbReference>
<dbReference type="GO" id="GO:0003677">
    <property type="term" value="F:DNA binding"/>
    <property type="evidence" value="ECO:0007669"/>
    <property type="project" value="UniProtKB-KW"/>
</dbReference>
<dbReference type="CDD" id="cd01185">
    <property type="entry name" value="INTN1_C_like"/>
    <property type="match status" value="1"/>
</dbReference>
<dbReference type="RefSeq" id="WP_073171772.1">
    <property type="nucleotide sequence ID" value="NZ_FQZE01000027.1"/>
</dbReference>
<evidence type="ECO:0000256" key="3">
    <source>
        <dbReference type="ARBA" id="ARBA00023172"/>
    </source>
</evidence>
<dbReference type="STRING" id="1168035.SAMN05444280_12763"/>
<dbReference type="Gene3D" id="1.10.150.130">
    <property type="match status" value="1"/>
</dbReference>
<dbReference type="Pfam" id="PF13102">
    <property type="entry name" value="Phage_int_SAM_5"/>
    <property type="match status" value="1"/>
</dbReference>
<keyword evidence="2" id="KW-0238">DNA-binding</keyword>
<dbReference type="InterPro" id="IPR011010">
    <property type="entry name" value="DNA_brk_join_enz"/>
</dbReference>
<comment type="similarity">
    <text evidence="1">Belongs to the 'phage' integrase family.</text>
</comment>
<dbReference type="Gene3D" id="1.10.443.10">
    <property type="entry name" value="Intergrase catalytic core"/>
    <property type="match status" value="1"/>
</dbReference>
<dbReference type="GO" id="GO:0006310">
    <property type="term" value="P:DNA recombination"/>
    <property type="evidence" value="ECO:0007669"/>
    <property type="project" value="UniProtKB-KW"/>
</dbReference>
<dbReference type="Pfam" id="PF17293">
    <property type="entry name" value="Arm-DNA-bind_5"/>
    <property type="match status" value="1"/>
</dbReference>
<evidence type="ECO:0000313" key="6">
    <source>
        <dbReference type="EMBL" id="SHJ72695.1"/>
    </source>
</evidence>
<dbReference type="InterPro" id="IPR050090">
    <property type="entry name" value="Tyrosine_recombinase_XerCD"/>
</dbReference>
<accession>A0A1M6LNE9</accession>
<reference evidence="6 7" key="1">
    <citation type="submission" date="2016-11" db="EMBL/GenBank/DDBJ databases">
        <authorList>
            <person name="Jaros S."/>
            <person name="Januszkiewicz K."/>
            <person name="Wedrychowicz H."/>
        </authorList>
    </citation>
    <scope>NUCLEOTIDE SEQUENCE [LARGE SCALE GENOMIC DNA]</scope>
    <source>
        <strain evidence="6 7">DSM 27063</strain>
    </source>
</reference>
<dbReference type="OrthoDB" id="1493636at2"/>
<dbReference type="InterPro" id="IPR025269">
    <property type="entry name" value="SAM-like_dom"/>
</dbReference>
<evidence type="ECO:0000313" key="7">
    <source>
        <dbReference type="Proteomes" id="UP000184050"/>
    </source>
</evidence>
<dbReference type="AlphaFoldDB" id="A0A1M6LNE9"/>
<sequence>MKKVNTFGIQFVIRKHRIKEGTAPIYARVTVNTSRCEISVKRRILVSSWNNGKGIATGKSPEITALNAYLEQVRSQLAGHYQDLVSERKKVTAEAIKNRFIGFDESEKTLMELIDFHNIRMDSNLKWGTQKNYFTTKKYVELFLKRKFKKSDIYLSDLNYKFISDFEYFLRKYKPEDHHRPMGNNTVMKHIERLRKMINMAVRMEWIEKDPFSLFKAKFIKKGREFLTKDELNTIEERDFEIERLQQVKDIFVFSCYTGLAYIDVMRLTPDNIRKGIDGMNWIYTQREKTSTPVRVPILKKAQKIIDTYKSHPRSKVKGTLFPNFSNQKLNSYLKEIADLCGINKNLTFHIARHTFATTVTLSNGVPIESVSKMLGHTDLRTTQIYAKVVEKKISDDMSQLQQKLNTGNKNSKGKSRKIR</sequence>
<dbReference type="PANTHER" id="PTHR30349:SF64">
    <property type="entry name" value="PROPHAGE INTEGRASE INTD-RELATED"/>
    <property type="match status" value="1"/>
</dbReference>
<dbReference type="InterPro" id="IPR013762">
    <property type="entry name" value="Integrase-like_cat_sf"/>
</dbReference>
<evidence type="ECO:0000256" key="1">
    <source>
        <dbReference type="ARBA" id="ARBA00008857"/>
    </source>
</evidence>
<keyword evidence="7" id="KW-1185">Reference proteome</keyword>
<dbReference type="Proteomes" id="UP000184050">
    <property type="component" value="Unassembled WGS sequence"/>
</dbReference>
<evidence type="ECO:0000259" key="5">
    <source>
        <dbReference type="PROSITE" id="PS51898"/>
    </source>
</evidence>
<feature type="domain" description="Tyr recombinase" evidence="5">
    <location>
        <begin position="222"/>
        <end position="399"/>
    </location>
</feature>
<name>A0A1M6LNE9_9BACT</name>
<evidence type="ECO:0000256" key="4">
    <source>
        <dbReference type="SAM" id="MobiDB-lite"/>
    </source>
</evidence>
<evidence type="ECO:0000256" key="2">
    <source>
        <dbReference type="ARBA" id="ARBA00023125"/>
    </source>
</evidence>
<dbReference type="InterPro" id="IPR010998">
    <property type="entry name" value="Integrase_recombinase_N"/>
</dbReference>
<feature type="region of interest" description="Disordered" evidence="4">
    <location>
        <begin position="400"/>
        <end position="420"/>
    </location>
</feature>
<dbReference type="InterPro" id="IPR035386">
    <property type="entry name" value="Arm-DNA-bind_5"/>
</dbReference>
<dbReference type="PANTHER" id="PTHR30349">
    <property type="entry name" value="PHAGE INTEGRASE-RELATED"/>
    <property type="match status" value="1"/>
</dbReference>
<protein>
    <submittedName>
        <fullName evidence="6">Site-specific recombinase XerD</fullName>
    </submittedName>
</protein>
<feature type="compositionally biased region" description="Polar residues" evidence="4">
    <location>
        <begin position="400"/>
        <end position="411"/>
    </location>
</feature>
<organism evidence="6 7">
    <name type="scientific">Tangfeifania diversioriginum</name>
    <dbReference type="NCBI Taxonomy" id="1168035"/>
    <lineage>
        <taxon>Bacteria</taxon>
        <taxon>Pseudomonadati</taxon>
        <taxon>Bacteroidota</taxon>
        <taxon>Bacteroidia</taxon>
        <taxon>Marinilabiliales</taxon>
        <taxon>Prolixibacteraceae</taxon>
        <taxon>Tangfeifania</taxon>
    </lineage>
</organism>
<dbReference type="InterPro" id="IPR002104">
    <property type="entry name" value="Integrase_catalytic"/>
</dbReference>
<keyword evidence="3" id="KW-0233">DNA recombination</keyword>
<gene>
    <name evidence="6" type="ORF">SAMN05444280_12763</name>
</gene>
<dbReference type="Pfam" id="PF00589">
    <property type="entry name" value="Phage_integrase"/>
    <property type="match status" value="1"/>
</dbReference>
<dbReference type="PROSITE" id="PS51898">
    <property type="entry name" value="TYR_RECOMBINASE"/>
    <property type="match status" value="1"/>
</dbReference>
<dbReference type="SUPFAM" id="SSF56349">
    <property type="entry name" value="DNA breaking-rejoining enzymes"/>
    <property type="match status" value="1"/>
</dbReference>
<dbReference type="GO" id="GO:0015074">
    <property type="term" value="P:DNA integration"/>
    <property type="evidence" value="ECO:0007669"/>
    <property type="project" value="InterPro"/>
</dbReference>
<proteinExistence type="inferred from homology"/>